<keyword evidence="2" id="KW-1003">Cell membrane</keyword>
<feature type="transmembrane region" description="Helical" evidence="7">
    <location>
        <begin position="303"/>
        <end position="324"/>
    </location>
</feature>
<proteinExistence type="predicted"/>
<dbReference type="Pfam" id="PF09678">
    <property type="entry name" value="Caa3_CtaG"/>
    <property type="match status" value="1"/>
</dbReference>
<dbReference type="EMBL" id="CAEZVF010000075">
    <property type="protein sequence ID" value="CAB4621619.1"/>
    <property type="molecule type" value="Genomic_DNA"/>
</dbReference>
<keyword evidence="3 7" id="KW-0812">Transmembrane</keyword>
<evidence type="ECO:0000256" key="7">
    <source>
        <dbReference type="SAM" id="Phobius"/>
    </source>
</evidence>
<dbReference type="GO" id="GO:0005886">
    <property type="term" value="C:plasma membrane"/>
    <property type="evidence" value="ECO:0007669"/>
    <property type="project" value="UniProtKB-SubCell"/>
</dbReference>
<dbReference type="PANTHER" id="PTHR34820">
    <property type="entry name" value="INNER MEMBRANE PROTEIN YEBZ"/>
    <property type="match status" value="1"/>
</dbReference>
<feature type="region of interest" description="Disordered" evidence="6">
    <location>
        <begin position="627"/>
        <end position="650"/>
    </location>
</feature>
<dbReference type="InterPro" id="IPR032694">
    <property type="entry name" value="CopC/D"/>
</dbReference>
<dbReference type="AlphaFoldDB" id="A0A6J6IBW5"/>
<reference evidence="9" key="1">
    <citation type="submission" date="2020-05" db="EMBL/GenBank/DDBJ databases">
        <authorList>
            <person name="Chiriac C."/>
            <person name="Salcher M."/>
            <person name="Ghai R."/>
            <person name="Kavagutti S V."/>
        </authorList>
    </citation>
    <scope>NUCLEOTIDE SEQUENCE</scope>
</reference>
<name>A0A6J6IBW5_9ZZZZ</name>
<feature type="transmembrane region" description="Helical" evidence="7">
    <location>
        <begin position="191"/>
        <end position="219"/>
    </location>
</feature>
<feature type="transmembrane region" description="Helical" evidence="7">
    <location>
        <begin position="57"/>
        <end position="74"/>
    </location>
</feature>
<feature type="transmembrane region" description="Helical" evidence="7">
    <location>
        <begin position="402"/>
        <end position="423"/>
    </location>
</feature>
<keyword evidence="4 7" id="KW-1133">Transmembrane helix</keyword>
<dbReference type="Pfam" id="PF05425">
    <property type="entry name" value="CopD"/>
    <property type="match status" value="1"/>
</dbReference>
<feature type="transmembrane region" description="Helical" evidence="7">
    <location>
        <begin position="369"/>
        <end position="390"/>
    </location>
</feature>
<dbReference type="PANTHER" id="PTHR34820:SF4">
    <property type="entry name" value="INNER MEMBRANE PROTEIN YEBZ"/>
    <property type="match status" value="1"/>
</dbReference>
<evidence type="ECO:0000256" key="2">
    <source>
        <dbReference type="ARBA" id="ARBA00022475"/>
    </source>
</evidence>
<dbReference type="InterPro" id="IPR019108">
    <property type="entry name" value="Caa3_assmbl_CtaG-rel"/>
</dbReference>
<feature type="transmembrane region" description="Helical" evidence="7">
    <location>
        <begin position="231"/>
        <end position="252"/>
    </location>
</feature>
<feature type="transmembrane region" description="Helical" evidence="7">
    <location>
        <begin position="264"/>
        <end position="282"/>
    </location>
</feature>
<comment type="subcellular location">
    <subcellularLocation>
        <location evidence="1">Cell membrane</location>
        <topology evidence="1">Multi-pass membrane protein</topology>
    </subcellularLocation>
</comment>
<evidence type="ECO:0000256" key="5">
    <source>
        <dbReference type="ARBA" id="ARBA00023136"/>
    </source>
</evidence>
<organism evidence="9">
    <name type="scientific">freshwater metagenome</name>
    <dbReference type="NCBI Taxonomy" id="449393"/>
    <lineage>
        <taxon>unclassified sequences</taxon>
        <taxon>metagenomes</taxon>
        <taxon>ecological metagenomes</taxon>
    </lineage>
</organism>
<feature type="domain" description="Copper resistance protein D" evidence="8">
    <location>
        <begin position="227"/>
        <end position="323"/>
    </location>
</feature>
<evidence type="ECO:0000256" key="1">
    <source>
        <dbReference type="ARBA" id="ARBA00004651"/>
    </source>
</evidence>
<protein>
    <submittedName>
        <fullName evidence="9">Unannotated protein</fullName>
    </submittedName>
</protein>
<feature type="transmembrane region" description="Helical" evidence="7">
    <location>
        <begin position="546"/>
        <end position="568"/>
    </location>
</feature>
<gene>
    <name evidence="9" type="ORF">UFOPK1939_00604</name>
</gene>
<evidence type="ECO:0000256" key="3">
    <source>
        <dbReference type="ARBA" id="ARBA00022692"/>
    </source>
</evidence>
<evidence type="ECO:0000259" key="8">
    <source>
        <dbReference type="Pfam" id="PF05425"/>
    </source>
</evidence>
<feature type="transmembrane region" description="Helical" evidence="7">
    <location>
        <begin position="514"/>
        <end position="534"/>
    </location>
</feature>
<accession>A0A6J6IBW5</accession>
<sequence>MKAVARLGAAATAIVAVAVALAVLIGGNAPERAYPGLPDPGLGTGWAYPVVHGLNDLLAVLTVGLLLAAAFLLPHTKGSLGVVAIKCVVTASVTAGLWAVVALTQGILALSYSFGAPIARVLDPTVVSSFFSQTNEGKALLIQFFGALILALSCWTITRAQAATTALIGALLVVIPPALTGHSGASDRHEIAISSLMLHIAGISLWVGGLCALVLIAAWDKRALRHAISRYSTLALWAYVVVIGSGLANAWIRLSALSDIWTTGYGRLLLIKTGCAIALGWLGWYHRKRTVESSVLHGKTADFIRFATIEVVIMVATIGVGVGLSQTAPPVNDAIDLTKASAARLVLGFELPPPPTAFSVLVQQVRPDALWIFVALLLGALYLLGIRTLAAQGDKWPIGRTISWVGGWLIILWSTSGGIATYSHVLFSAHMVQHMLLSTVAPIFLVLGAPASLALRALPTGSNGAGVRELLVSVLNSRFIHFVSNPIVAAIIFVSGFFGLYFTALFPVLMGSHWGHTLMQVHFLLAGYLFFWTLIGIDPGPKRAPYPIRILVLLASMSIHAFFNIAILQSNEILAQSYFASIQRTYLTDLLADQRVGAGIGWALGELPLLIVMITLTLQWARSDARDAKRSDRQADRAERGDGGPDELGDYNAYLAKLADRDAKN</sequence>
<keyword evidence="5 7" id="KW-0472">Membrane</keyword>
<evidence type="ECO:0000256" key="6">
    <source>
        <dbReference type="SAM" id="MobiDB-lite"/>
    </source>
</evidence>
<feature type="transmembrane region" description="Helical" evidence="7">
    <location>
        <begin position="600"/>
        <end position="621"/>
    </location>
</feature>
<feature type="transmembrane region" description="Helical" evidence="7">
    <location>
        <begin position="165"/>
        <end position="185"/>
    </location>
</feature>
<feature type="transmembrane region" description="Helical" evidence="7">
    <location>
        <begin position="139"/>
        <end position="158"/>
    </location>
</feature>
<evidence type="ECO:0000256" key="4">
    <source>
        <dbReference type="ARBA" id="ARBA00022989"/>
    </source>
</evidence>
<feature type="transmembrane region" description="Helical" evidence="7">
    <location>
        <begin position="435"/>
        <end position="458"/>
    </location>
</feature>
<evidence type="ECO:0000313" key="9">
    <source>
        <dbReference type="EMBL" id="CAB4621619.1"/>
    </source>
</evidence>
<feature type="transmembrane region" description="Helical" evidence="7">
    <location>
        <begin position="479"/>
        <end position="502"/>
    </location>
</feature>
<dbReference type="InterPro" id="IPR008457">
    <property type="entry name" value="Cu-R_CopD_dom"/>
</dbReference>
<dbReference type="GO" id="GO:0006825">
    <property type="term" value="P:copper ion transport"/>
    <property type="evidence" value="ECO:0007669"/>
    <property type="project" value="InterPro"/>
</dbReference>
<feature type="compositionally biased region" description="Basic and acidic residues" evidence="6">
    <location>
        <begin position="627"/>
        <end position="643"/>
    </location>
</feature>